<dbReference type="AlphaFoldDB" id="A0A2I0UZ06"/>
<evidence type="ECO:0000256" key="2">
    <source>
        <dbReference type="ARBA" id="ARBA00022603"/>
    </source>
</evidence>
<dbReference type="GO" id="GO:0006235">
    <property type="term" value="P:dTTP biosynthetic process"/>
    <property type="evidence" value="ECO:0007669"/>
    <property type="project" value="UniProtKB-UniRule"/>
</dbReference>
<dbReference type="InterPro" id="IPR045097">
    <property type="entry name" value="Thymidate_synth/dCMP_Mease"/>
</dbReference>
<keyword evidence="4 5" id="KW-0545">Nucleotide biosynthesis</keyword>
<dbReference type="PANTHER" id="PTHR11548:SF9">
    <property type="entry name" value="THYMIDYLATE SYNTHASE"/>
    <property type="match status" value="1"/>
</dbReference>
<evidence type="ECO:0000259" key="6">
    <source>
        <dbReference type="Pfam" id="PF00303"/>
    </source>
</evidence>
<dbReference type="UniPathway" id="UPA00575"/>
<feature type="binding site" description="in other chain" evidence="5">
    <location>
        <begin position="268"/>
        <end position="270"/>
    </location>
    <ligand>
        <name>dUMP</name>
        <dbReference type="ChEBI" id="CHEBI:246422"/>
        <note>ligand shared between dimeric partners</note>
    </ligand>
</feature>
<dbReference type="HAMAP" id="MF_00008">
    <property type="entry name" value="Thymidy_synth_bact"/>
    <property type="match status" value="1"/>
</dbReference>
<dbReference type="PRINTS" id="PR00108">
    <property type="entry name" value="THYMDSNTHASE"/>
</dbReference>
<comment type="similarity">
    <text evidence="5">Belongs to the thymidylate synthase family. Bacterial-type ThyA subfamily.</text>
</comment>
<dbReference type="SUPFAM" id="SSF55831">
    <property type="entry name" value="Thymidylate synthase/dCMP hydroxymethylase"/>
    <property type="match status" value="1"/>
</dbReference>
<feature type="binding site" description="in other chain" evidence="5">
    <location>
        <position position="238"/>
    </location>
    <ligand>
        <name>dUMP</name>
        <dbReference type="ChEBI" id="CHEBI:246422"/>
        <note>ligand shared between dimeric partners</note>
    </ligand>
</feature>
<keyword evidence="3 5" id="KW-0808">Transferase</keyword>
<dbReference type="Gene3D" id="3.30.572.10">
    <property type="entry name" value="Thymidylate synthase/dCMP hydroxymethylase domain"/>
    <property type="match status" value="1"/>
</dbReference>
<feature type="binding site" evidence="5">
    <location>
        <begin position="180"/>
        <end position="181"/>
    </location>
    <ligand>
        <name>dUMP</name>
        <dbReference type="ChEBI" id="CHEBI:246422"/>
        <note>ligand shared between dimeric partners</note>
    </ligand>
</feature>
<feature type="binding site" description="in other chain" evidence="5">
    <location>
        <begin position="227"/>
        <end position="230"/>
    </location>
    <ligand>
        <name>dUMP</name>
        <dbReference type="ChEBI" id="CHEBI:246422"/>
        <note>ligand shared between dimeric partners</note>
    </ligand>
</feature>
<dbReference type="GO" id="GO:0032259">
    <property type="term" value="P:methylation"/>
    <property type="evidence" value="ECO:0007669"/>
    <property type="project" value="UniProtKB-KW"/>
</dbReference>
<feature type="binding site" evidence="5">
    <location>
        <position position="324"/>
    </location>
    <ligand>
        <name>(6R)-5,10-methylene-5,6,7,8-tetrahydrofolate</name>
        <dbReference type="ChEBI" id="CHEBI:15636"/>
    </ligand>
</feature>
<comment type="caution">
    <text evidence="5">Lacks conserved residue(s) required for the propagation of feature annotation.</text>
</comment>
<dbReference type="Proteomes" id="UP000234956">
    <property type="component" value="Unassembled WGS sequence"/>
</dbReference>
<dbReference type="GO" id="GO:0004799">
    <property type="term" value="F:thymidylate synthase activity"/>
    <property type="evidence" value="ECO:0007669"/>
    <property type="project" value="UniProtKB-UniRule"/>
</dbReference>
<dbReference type="RefSeq" id="WP_036122437.1">
    <property type="nucleotide sequence ID" value="NZ_PDFK01000003.1"/>
</dbReference>
<proteinExistence type="inferred from homology"/>
<organism evidence="7 8">
    <name type="scientific">Lysinibacillus fusiformis</name>
    <dbReference type="NCBI Taxonomy" id="28031"/>
    <lineage>
        <taxon>Bacteria</taxon>
        <taxon>Bacillati</taxon>
        <taxon>Bacillota</taxon>
        <taxon>Bacilli</taxon>
        <taxon>Bacillales</taxon>
        <taxon>Bacillaceae</taxon>
        <taxon>Lysinibacillus</taxon>
    </lineage>
</organism>
<comment type="caution">
    <text evidence="7">The sequence shown here is derived from an EMBL/GenBank/DDBJ whole genome shotgun (WGS) entry which is preliminary data.</text>
</comment>
<sequence length="325" mass="37107">MMHPEMAYLNLLQHILENGTKKEDRTGTGTYSVFGYQMRFDLSKGFPLLTTKRVPFKLVASELLWFIKGDTNIRYLLQHNNHIWDEWAFKKWVESDAYTGPDMTDFGRRCLVDESFNALYQKELASFCERVLTDDDFAQQYGDLGNVYGKQWRHWTTSDGQSLDQLQDVIDQIKHNPDSRRMIVNAWNPEDVINAGAKGSKAALPPCHVMFQFYVANGKLSCQLMQRSLDTLLGCPFNIASYALLTHLIAHECGLEVGEFIHSIGDAHIYANHVEQVKEQLSREPKDLPTLHINPTKTSIFDIELEDLSIEGYDPHPAIKAPIAV</sequence>
<protein>
    <recommendedName>
        <fullName evidence="1 5">Thymidylate synthase</fullName>
        <shortName evidence="5">TS</shortName>
        <shortName evidence="5">TSase</shortName>
        <ecNumber evidence="1 5">2.1.1.45</ecNumber>
    </recommendedName>
</protein>
<evidence type="ECO:0000313" key="7">
    <source>
        <dbReference type="EMBL" id="PKU51303.1"/>
    </source>
</evidence>
<dbReference type="NCBIfam" id="NF002496">
    <property type="entry name" value="PRK01827.1-2"/>
    <property type="match status" value="1"/>
</dbReference>
<dbReference type="GO" id="GO:0005829">
    <property type="term" value="C:cytosol"/>
    <property type="evidence" value="ECO:0007669"/>
    <property type="project" value="TreeGrafter"/>
</dbReference>
<evidence type="ECO:0000256" key="3">
    <source>
        <dbReference type="ARBA" id="ARBA00022679"/>
    </source>
</evidence>
<dbReference type="NCBIfam" id="TIGR03284">
    <property type="entry name" value="thym_sym"/>
    <property type="match status" value="1"/>
</dbReference>
<keyword evidence="2 5" id="KW-0489">Methyltransferase</keyword>
<dbReference type="CDD" id="cd00351">
    <property type="entry name" value="TS_Pyrimidine_HMase"/>
    <property type="match status" value="1"/>
</dbReference>
<comment type="catalytic activity">
    <reaction evidence="5">
        <text>dUMP + (6R)-5,10-methylene-5,6,7,8-tetrahydrofolate = 7,8-dihydrofolate + dTMP</text>
        <dbReference type="Rhea" id="RHEA:12104"/>
        <dbReference type="ChEBI" id="CHEBI:15636"/>
        <dbReference type="ChEBI" id="CHEBI:57451"/>
        <dbReference type="ChEBI" id="CHEBI:63528"/>
        <dbReference type="ChEBI" id="CHEBI:246422"/>
        <dbReference type="EC" id="2.1.1.45"/>
    </reaction>
</comment>
<dbReference type="InterPro" id="IPR000398">
    <property type="entry name" value="Thymidylate_synthase"/>
</dbReference>
<comment type="subunit">
    <text evidence="5">Homodimer.</text>
</comment>
<accession>A0A2I0UZ06</accession>
<evidence type="ECO:0000256" key="5">
    <source>
        <dbReference type="HAMAP-Rule" id="MF_00008"/>
    </source>
</evidence>
<reference evidence="7 8" key="1">
    <citation type="submission" date="2017-10" db="EMBL/GenBank/DDBJ databases">
        <title>Draft genome of Lysinibacillus fusiformis strain Juneja, a laboratory-derived pathogen of Drosophila melanogaster.</title>
        <authorList>
            <person name="Smith B.R."/>
            <person name="Unckless R.L."/>
        </authorList>
    </citation>
    <scope>NUCLEOTIDE SEQUENCE [LARGE SCALE GENOMIC DNA]</scope>
    <source>
        <strain evidence="7 8">Juneja</strain>
    </source>
</reference>
<dbReference type="Pfam" id="PF00303">
    <property type="entry name" value="Thymidylat_synt"/>
    <property type="match status" value="1"/>
</dbReference>
<dbReference type="InterPro" id="IPR023451">
    <property type="entry name" value="Thymidate_synth/dCMP_Mease_dom"/>
</dbReference>
<comment type="function">
    <text evidence="5">Catalyzes the reductive methylation of 2'-deoxyuridine-5'-monophosphate (dUMP) to 2'-deoxythymidine-5'-monophosphate (dTMP) while utilizing 5,10-methylenetetrahydrofolate (mTHF) as the methyl donor and reductant in the reaction, yielding dihydrofolate (DHF) as a by-product. This enzymatic reaction provides an intracellular de novo source of dTMP, an essential precursor for DNA biosynthesis.</text>
</comment>
<keyword evidence="5" id="KW-0963">Cytoplasm</keyword>
<dbReference type="EMBL" id="PDFK01000003">
    <property type="protein sequence ID" value="PKU51303.1"/>
    <property type="molecule type" value="Genomic_DNA"/>
</dbReference>
<name>A0A2I0UZ06_9BACI</name>
<evidence type="ECO:0000256" key="4">
    <source>
        <dbReference type="ARBA" id="ARBA00022727"/>
    </source>
</evidence>
<feature type="binding site" evidence="5">
    <location>
        <position position="230"/>
    </location>
    <ligand>
        <name>(6R)-5,10-methylene-5,6,7,8-tetrahydrofolate</name>
        <dbReference type="ChEBI" id="CHEBI:15636"/>
    </ligand>
</feature>
<gene>
    <name evidence="5" type="primary">thyA</name>
    <name evidence="7" type="ORF">CRI88_11315</name>
</gene>
<dbReference type="EC" id="2.1.1.45" evidence="1 5"/>
<dbReference type="PANTHER" id="PTHR11548">
    <property type="entry name" value="THYMIDYLATE SYNTHASE 1"/>
    <property type="match status" value="1"/>
</dbReference>
<feature type="domain" description="Thymidylate synthase/dCMP hydroxymethylase" evidence="6">
    <location>
        <begin position="7"/>
        <end position="325"/>
    </location>
</feature>
<feature type="active site" description="Nucleophile" evidence="5">
    <location>
        <position position="207"/>
    </location>
</feature>
<comment type="subcellular location">
    <subcellularLocation>
        <location evidence="5">Cytoplasm</location>
    </subcellularLocation>
</comment>
<evidence type="ECO:0000313" key="8">
    <source>
        <dbReference type="Proteomes" id="UP000234956"/>
    </source>
</evidence>
<dbReference type="GO" id="GO:0006231">
    <property type="term" value="P:dTMP biosynthetic process"/>
    <property type="evidence" value="ECO:0007669"/>
    <property type="project" value="UniProtKB-UniRule"/>
</dbReference>
<comment type="pathway">
    <text evidence="5">Pyrimidine metabolism; dTTP biosynthesis.</text>
</comment>
<dbReference type="InterPro" id="IPR036926">
    <property type="entry name" value="Thymidate_synth/dCMP_Mease_sf"/>
</dbReference>
<feature type="binding site" description="in other chain" evidence="5">
    <location>
        <position position="25"/>
    </location>
    <ligand>
        <name>dUMP</name>
        <dbReference type="ChEBI" id="CHEBI:246422"/>
        <note>ligand shared between dimeric partners</note>
    </ligand>
</feature>
<evidence type="ECO:0000256" key="1">
    <source>
        <dbReference type="ARBA" id="ARBA00011947"/>
    </source>
</evidence>